<evidence type="ECO:0000256" key="2">
    <source>
        <dbReference type="ARBA" id="ARBA00022475"/>
    </source>
</evidence>
<name>A0A2T2YIK8_9BACT</name>
<keyword evidence="4 6" id="KW-1133">Transmembrane helix</keyword>
<dbReference type="PANTHER" id="PTHR30572:SF18">
    <property type="entry name" value="ABC-TYPE MACROLIDE FAMILY EXPORT SYSTEM PERMEASE COMPONENT 2"/>
    <property type="match status" value="1"/>
</dbReference>
<reference evidence="9 10" key="1">
    <citation type="submission" date="2018-03" db="EMBL/GenBank/DDBJ databases">
        <title>Adhaeribacter sp. HMF7605 Genome sequencing and assembly.</title>
        <authorList>
            <person name="Kang H."/>
            <person name="Kang J."/>
            <person name="Cha I."/>
            <person name="Kim H."/>
            <person name="Joh K."/>
        </authorList>
    </citation>
    <scope>NUCLEOTIDE SEQUENCE [LARGE SCALE GENOMIC DNA]</scope>
    <source>
        <strain evidence="9 10">HMF7605</strain>
    </source>
</reference>
<keyword evidence="10" id="KW-1185">Reference proteome</keyword>
<feature type="transmembrane region" description="Helical" evidence="6">
    <location>
        <begin position="21"/>
        <end position="43"/>
    </location>
</feature>
<keyword evidence="9" id="KW-0132">Cell division</keyword>
<evidence type="ECO:0000313" key="10">
    <source>
        <dbReference type="Proteomes" id="UP000240357"/>
    </source>
</evidence>
<keyword evidence="9" id="KW-0131">Cell cycle</keyword>
<feature type="transmembrane region" description="Helical" evidence="6">
    <location>
        <begin position="694"/>
        <end position="718"/>
    </location>
</feature>
<feature type="transmembrane region" description="Helical" evidence="6">
    <location>
        <begin position="349"/>
        <end position="376"/>
    </location>
</feature>
<evidence type="ECO:0000256" key="3">
    <source>
        <dbReference type="ARBA" id="ARBA00022692"/>
    </source>
</evidence>
<evidence type="ECO:0000256" key="4">
    <source>
        <dbReference type="ARBA" id="ARBA00022989"/>
    </source>
</evidence>
<dbReference type="GO" id="GO:0022857">
    <property type="term" value="F:transmembrane transporter activity"/>
    <property type="evidence" value="ECO:0007669"/>
    <property type="project" value="TreeGrafter"/>
</dbReference>
<feature type="domain" description="MacB-like periplasmic core" evidence="8">
    <location>
        <begin position="456"/>
        <end position="644"/>
    </location>
</feature>
<evidence type="ECO:0000256" key="1">
    <source>
        <dbReference type="ARBA" id="ARBA00004651"/>
    </source>
</evidence>
<dbReference type="Pfam" id="PF02687">
    <property type="entry name" value="FtsX"/>
    <property type="match status" value="2"/>
</dbReference>
<feature type="transmembrane region" description="Helical" evidence="6">
    <location>
        <begin position="444"/>
        <end position="467"/>
    </location>
</feature>
<evidence type="ECO:0000259" key="8">
    <source>
        <dbReference type="Pfam" id="PF12704"/>
    </source>
</evidence>
<dbReference type="GO" id="GO:0005886">
    <property type="term" value="C:plasma membrane"/>
    <property type="evidence" value="ECO:0007669"/>
    <property type="project" value="UniProtKB-SubCell"/>
</dbReference>
<keyword evidence="3 6" id="KW-0812">Transmembrane</keyword>
<dbReference type="InterPro" id="IPR025857">
    <property type="entry name" value="MacB_PCD"/>
</dbReference>
<proteinExistence type="predicted"/>
<evidence type="ECO:0000256" key="5">
    <source>
        <dbReference type="ARBA" id="ARBA00023136"/>
    </source>
</evidence>
<evidence type="ECO:0000259" key="7">
    <source>
        <dbReference type="Pfam" id="PF02687"/>
    </source>
</evidence>
<sequence length="817" mass="91452">MFRNYLRTAFRLFIRHKAFTAINVLGLSIGISASLIIFLIAHYEFSYDNFVPNSDRVYRVVMDAKFNGDEGHSAAVPAPLSQALQQEVSGLELVVPVMQFQGDATAKVSIQREGAAEPLILKKQAGIIFTNSPYFSMLPFQWLTGSPATALKNPFTVVLTESRARQYFPTEDLPDILGKEIKYQDDFTATVSGIVQDLNKTTSFEAVEFISFATIAQTHLQDNFMMQVWNDWMAYSQVYVKLAPNNKAVNVENQLVALLKKYNKDANKDKANTMRFQLQPLSDLHFNKDYSGFNQRVVPKSVLYGLFAVAGFLLLLACINFINLTTANAARRAKEIGIRKAMGSSRKQLIMQFLGETFVLTLLATIVSFCLAPALLKLFADFIPAGLQAQSLRQPAIFLFLFLLTVLVSFLSGLYPAFVLSGYQPIKVLKAQSFVSGNEIKQVWIRKALTVSQFAIAQIFVVATLIMSKQINYSLHTELGFNKEGIITFFLPRDTVTTHRQQLLNEINAIPAIELASTGFLAPIEEGPAFTNISYAPKPEIKDPVQIRWGDPNYIQVYKIKLLAGRNIQASDSIKEFLINATYAKLLGFKNPEEAIGKQLSYNDKKLPIVGVMQDFHEQSMRTSITPLVLAGNNGDVFHVRLKPNLSGTANWQQAISAIQKAYHQIYPDEDFEYRFVDEMVAHFYQTEQRTARLLSWATGLSVLISCLGLLGLVMYTINTRTKEIGIRKILGASVNSIAAMLSQDFLKLVILANILAWPLVWYGMHRWLQDFVYRIEISWGVFVLAGVAALLIALLTISFQAIKAAVANPVDALRNE</sequence>
<keyword evidence="2" id="KW-1003">Cell membrane</keyword>
<feature type="domain" description="ABC3 transporter permease C-terminal" evidence="7">
    <location>
        <begin position="700"/>
        <end position="809"/>
    </location>
</feature>
<dbReference type="InterPro" id="IPR050250">
    <property type="entry name" value="Macrolide_Exporter_MacB"/>
</dbReference>
<feature type="transmembrane region" description="Helical" evidence="6">
    <location>
        <begin position="730"/>
        <end position="758"/>
    </location>
</feature>
<feature type="domain" description="MacB-like periplasmic core" evidence="8">
    <location>
        <begin position="20"/>
        <end position="257"/>
    </location>
</feature>
<dbReference type="EMBL" id="PYFT01000001">
    <property type="protein sequence ID" value="PSR55336.1"/>
    <property type="molecule type" value="Genomic_DNA"/>
</dbReference>
<dbReference type="RefSeq" id="WP_106931515.1">
    <property type="nucleotide sequence ID" value="NZ_PYFT01000001.1"/>
</dbReference>
<feature type="transmembrane region" description="Helical" evidence="6">
    <location>
        <begin position="396"/>
        <end position="423"/>
    </location>
</feature>
<dbReference type="AlphaFoldDB" id="A0A2T2YIK8"/>
<accession>A0A2T2YIK8</accession>
<feature type="transmembrane region" description="Helical" evidence="6">
    <location>
        <begin position="778"/>
        <end position="798"/>
    </location>
</feature>
<dbReference type="OrthoDB" id="5933722at2"/>
<dbReference type="Pfam" id="PF12704">
    <property type="entry name" value="MacB_PCD"/>
    <property type="match status" value="2"/>
</dbReference>
<dbReference type="Proteomes" id="UP000240357">
    <property type="component" value="Unassembled WGS sequence"/>
</dbReference>
<keyword evidence="5 6" id="KW-0472">Membrane</keyword>
<feature type="transmembrane region" description="Helical" evidence="6">
    <location>
        <begin position="302"/>
        <end position="324"/>
    </location>
</feature>
<organism evidence="9 10">
    <name type="scientific">Adhaeribacter arboris</name>
    <dbReference type="NCBI Taxonomy" id="2072846"/>
    <lineage>
        <taxon>Bacteria</taxon>
        <taxon>Pseudomonadati</taxon>
        <taxon>Bacteroidota</taxon>
        <taxon>Cytophagia</taxon>
        <taxon>Cytophagales</taxon>
        <taxon>Hymenobacteraceae</taxon>
        <taxon>Adhaeribacter</taxon>
    </lineage>
</organism>
<dbReference type="GO" id="GO:0051301">
    <property type="term" value="P:cell division"/>
    <property type="evidence" value="ECO:0007669"/>
    <property type="project" value="UniProtKB-KW"/>
</dbReference>
<gene>
    <name evidence="9" type="ORF">AHMF7605_18395</name>
</gene>
<dbReference type="InterPro" id="IPR003838">
    <property type="entry name" value="ABC3_permease_C"/>
</dbReference>
<comment type="subcellular location">
    <subcellularLocation>
        <location evidence="1">Cell membrane</location>
        <topology evidence="1">Multi-pass membrane protein</topology>
    </subcellularLocation>
</comment>
<evidence type="ECO:0000256" key="6">
    <source>
        <dbReference type="SAM" id="Phobius"/>
    </source>
</evidence>
<comment type="caution">
    <text evidence="9">The sequence shown here is derived from an EMBL/GenBank/DDBJ whole genome shotgun (WGS) entry which is preliminary data.</text>
</comment>
<protein>
    <submittedName>
        <fullName evidence="9">Cell division protein FtsX</fullName>
    </submittedName>
</protein>
<dbReference type="PANTHER" id="PTHR30572">
    <property type="entry name" value="MEMBRANE COMPONENT OF TRANSPORTER-RELATED"/>
    <property type="match status" value="1"/>
</dbReference>
<feature type="domain" description="ABC3 transporter permease C-terminal" evidence="7">
    <location>
        <begin position="308"/>
        <end position="424"/>
    </location>
</feature>
<evidence type="ECO:0000313" key="9">
    <source>
        <dbReference type="EMBL" id="PSR55336.1"/>
    </source>
</evidence>